<dbReference type="InterPro" id="IPR006224">
    <property type="entry name" value="PsdUridine_synth_RluA-like_CS"/>
</dbReference>
<dbReference type="EC" id="1.14.-.-" evidence="1"/>
<dbReference type="SUPFAM" id="SSF52821">
    <property type="entry name" value="Rhodanese/Cell cycle control phosphatase"/>
    <property type="match status" value="1"/>
</dbReference>
<keyword evidence="1" id="KW-0560">Oxidoreductase</keyword>
<feature type="domain" description="Rhodanese" evidence="2">
    <location>
        <begin position="124"/>
        <end position="218"/>
    </location>
</feature>
<keyword evidence="1" id="KW-0819">tRNA processing</keyword>
<dbReference type="SMART" id="SM00450">
    <property type="entry name" value="RHOD"/>
    <property type="match status" value="1"/>
</dbReference>
<dbReference type="InterPro" id="IPR001763">
    <property type="entry name" value="Rhodanese-like_dom"/>
</dbReference>
<protein>
    <recommendedName>
        <fullName evidence="1">tRNA uridine(34) hydroxylase</fullName>
        <ecNumber evidence="1">1.14.-.-</ecNumber>
    </recommendedName>
    <alternativeName>
        <fullName evidence="1">tRNA hydroxylation protein O</fullName>
    </alternativeName>
</protein>
<dbReference type="HAMAP" id="MF_00469">
    <property type="entry name" value="TrhO"/>
    <property type="match status" value="1"/>
</dbReference>
<dbReference type="PANTHER" id="PTHR43268">
    <property type="entry name" value="THIOSULFATE SULFURTRANSFERASE/RHODANESE-LIKE DOMAIN-CONTAINING PROTEIN 2"/>
    <property type="match status" value="1"/>
</dbReference>
<dbReference type="EMBL" id="JAPDDT010000009">
    <property type="protein sequence ID" value="MCW1924643.1"/>
    <property type="molecule type" value="Genomic_DNA"/>
</dbReference>
<dbReference type="InterPro" id="IPR006145">
    <property type="entry name" value="PsdUridine_synth_RsuA/RluA"/>
</dbReference>
<dbReference type="SUPFAM" id="SSF55120">
    <property type="entry name" value="Pseudouridine synthase"/>
    <property type="match status" value="1"/>
</dbReference>
<dbReference type="InterPro" id="IPR020936">
    <property type="entry name" value="TrhO"/>
</dbReference>
<dbReference type="Pfam" id="PF00581">
    <property type="entry name" value="Rhodanese"/>
    <property type="match status" value="1"/>
</dbReference>
<dbReference type="PROSITE" id="PS50206">
    <property type="entry name" value="RHODANESE_3"/>
    <property type="match status" value="1"/>
</dbReference>
<keyword evidence="4" id="KW-1185">Reference proteome</keyword>
<dbReference type="Gene3D" id="3.30.2350.10">
    <property type="entry name" value="Pseudouridine synthase"/>
    <property type="match status" value="1"/>
</dbReference>
<evidence type="ECO:0000259" key="2">
    <source>
        <dbReference type="PROSITE" id="PS50206"/>
    </source>
</evidence>
<comment type="similarity">
    <text evidence="1">Belongs to the TrhO family.</text>
</comment>
<dbReference type="PANTHER" id="PTHR43268:SF3">
    <property type="entry name" value="RHODANESE-LIKE DOMAIN-CONTAINING PROTEIN 7-RELATED"/>
    <property type="match status" value="1"/>
</dbReference>
<reference evidence="3 4" key="1">
    <citation type="submission" date="2022-10" db="EMBL/GenBank/DDBJ databases">
        <title>Luteolibacter arcticus strain CCTCC AB 2014275, whole genome shotgun sequencing project.</title>
        <authorList>
            <person name="Zhao G."/>
            <person name="Shen L."/>
        </authorList>
    </citation>
    <scope>NUCLEOTIDE SEQUENCE [LARGE SCALE GENOMIC DNA]</scope>
    <source>
        <strain evidence="3 4">CCTCC AB 2014275</strain>
    </source>
</reference>
<dbReference type="RefSeq" id="WP_264488752.1">
    <property type="nucleotide sequence ID" value="NZ_JAPDDT010000009.1"/>
</dbReference>
<dbReference type="Proteomes" id="UP001320876">
    <property type="component" value="Unassembled WGS sequence"/>
</dbReference>
<dbReference type="InterPro" id="IPR040503">
    <property type="entry name" value="TRHO_N"/>
</dbReference>
<proteinExistence type="inferred from homology"/>
<evidence type="ECO:0000313" key="3">
    <source>
        <dbReference type="EMBL" id="MCW1924643.1"/>
    </source>
</evidence>
<dbReference type="CDD" id="cd01518">
    <property type="entry name" value="RHOD_YceA"/>
    <property type="match status" value="1"/>
</dbReference>
<dbReference type="Pfam" id="PF17773">
    <property type="entry name" value="UPF0176_N"/>
    <property type="match status" value="1"/>
</dbReference>
<organism evidence="3 4">
    <name type="scientific">Luteolibacter arcticus</name>
    <dbReference type="NCBI Taxonomy" id="1581411"/>
    <lineage>
        <taxon>Bacteria</taxon>
        <taxon>Pseudomonadati</taxon>
        <taxon>Verrucomicrobiota</taxon>
        <taxon>Verrucomicrobiia</taxon>
        <taxon>Verrucomicrobiales</taxon>
        <taxon>Verrucomicrobiaceae</taxon>
        <taxon>Luteolibacter</taxon>
    </lineage>
</organism>
<accession>A0ABT3GMA7</accession>
<dbReference type="Pfam" id="PF00849">
    <property type="entry name" value="PseudoU_synth_2"/>
    <property type="match status" value="1"/>
</dbReference>
<dbReference type="PROSITE" id="PS01129">
    <property type="entry name" value="PSI_RLU"/>
    <property type="match status" value="1"/>
</dbReference>
<dbReference type="InterPro" id="IPR020103">
    <property type="entry name" value="PsdUridine_synth_cat_dom_sf"/>
</dbReference>
<dbReference type="NCBIfam" id="NF003703">
    <property type="entry name" value="PRK05320.1"/>
    <property type="match status" value="1"/>
</dbReference>
<dbReference type="InterPro" id="IPR036873">
    <property type="entry name" value="Rhodanese-like_dom_sf"/>
</dbReference>
<dbReference type="Gene3D" id="3.40.250.10">
    <property type="entry name" value="Rhodanese-like domain"/>
    <property type="match status" value="1"/>
</dbReference>
<evidence type="ECO:0000313" key="4">
    <source>
        <dbReference type="Proteomes" id="UP001320876"/>
    </source>
</evidence>
<sequence>MPAVTNIAAYRFARMDGLKALRERLIAFCKERSLKGTILLAPEGINLFVAGSADAVEDLLGVLRALPGLEDLAPKYSVSDDQPFSRMLVRLKKEIIAFGIESIDPSTYTSPRIEAKQLKQWLDEGKPVVLYDTRNDYEVKLGTFRNAITAGIDHFRHFPEAVAKLPPEMKDAPVVTFCTGGIRCEKAAPFMEQAGFREVYQLEGGILKYFEEVGGDHYDGECFVFDQRVGVDPALSETGSAVCFACQTPLTSEEQEDPRHVANVSCPHCYKSDAEQIKERIAARHEALERVTNPLPGSVSYENRRPIRIPGEQDGKTILEMLESVFAHADFDWKELLGNGGVFDPQGRPASPDQVVRAGEEWIRVFPGTIEPGVNVAIEVLHEDAAIVVLNKPAPLPMHSCGRFHRNTLVHFLHEAWHPEKPRPAHRLDANTSGVVVCARTRHFAKLLQPQFSRGEVEKVYLARVHGHPVADEFTVDAAISEDACEAGAREIAEEGLESKTAFRVIQRDDDGTALLEVRPLTGRTNQIRIHLWHAGHPIVGDPVYLPEGKRGGTQTLSVEDPPMQLHAWKIGFVHPLSRQWSDFTAAAPAWALFK</sequence>
<comment type="caution">
    <text evidence="3">The sequence shown here is derived from an EMBL/GenBank/DDBJ whole genome shotgun (WGS) entry which is preliminary data.</text>
</comment>
<comment type="function">
    <text evidence="1">Catalyzes oxygen-dependent 5-hydroxyuridine (ho5U) modification at position 34 in tRNAs.</text>
</comment>
<gene>
    <name evidence="1" type="primary">trhO</name>
    <name evidence="3" type="ORF">OKA05_18910</name>
</gene>
<dbReference type="CDD" id="cd02869">
    <property type="entry name" value="PseudoU_synth_RluA_like"/>
    <property type="match status" value="1"/>
</dbReference>
<dbReference type="Gene3D" id="3.30.70.100">
    <property type="match status" value="1"/>
</dbReference>
<comment type="catalytic activity">
    <reaction evidence="1">
        <text>uridine(34) in tRNA + AH2 + O2 = 5-hydroxyuridine(34) in tRNA + A + H2O</text>
        <dbReference type="Rhea" id="RHEA:64224"/>
        <dbReference type="Rhea" id="RHEA-COMP:11727"/>
        <dbReference type="Rhea" id="RHEA-COMP:13381"/>
        <dbReference type="ChEBI" id="CHEBI:13193"/>
        <dbReference type="ChEBI" id="CHEBI:15377"/>
        <dbReference type="ChEBI" id="CHEBI:15379"/>
        <dbReference type="ChEBI" id="CHEBI:17499"/>
        <dbReference type="ChEBI" id="CHEBI:65315"/>
        <dbReference type="ChEBI" id="CHEBI:136877"/>
    </reaction>
</comment>
<name>A0ABT3GMA7_9BACT</name>
<evidence type="ECO:0000256" key="1">
    <source>
        <dbReference type="HAMAP-Rule" id="MF_00469"/>
    </source>
</evidence>